<evidence type="ECO:0000256" key="5">
    <source>
        <dbReference type="SAM" id="Coils"/>
    </source>
</evidence>
<reference evidence="10" key="1">
    <citation type="journal article" date="2021" name="IMA Fungus">
        <title>Genomic characterization of three marine fungi, including Emericellopsis atlantica sp. nov. with signatures of a generalist lifestyle and marine biomass degradation.</title>
        <authorList>
            <person name="Hagestad O.C."/>
            <person name="Hou L."/>
            <person name="Andersen J.H."/>
            <person name="Hansen E.H."/>
            <person name="Altermark B."/>
            <person name="Li C."/>
            <person name="Kuhnert E."/>
            <person name="Cox R.J."/>
            <person name="Crous P.W."/>
            <person name="Spatafora J.W."/>
            <person name="Lail K."/>
            <person name="Amirebrahimi M."/>
            <person name="Lipzen A."/>
            <person name="Pangilinan J."/>
            <person name="Andreopoulos W."/>
            <person name="Hayes R.D."/>
            <person name="Ng V."/>
            <person name="Grigoriev I.V."/>
            <person name="Jackson S.A."/>
            <person name="Sutton T.D.S."/>
            <person name="Dobson A.D.W."/>
            <person name="Rama T."/>
        </authorList>
    </citation>
    <scope>NUCLEOTIDE SEQUENCE</scope>
    <source>
        <strain evidence="10">TRa3180A</strain>
    </source>
</reference>
<feature type="compositionally biased region" description="Low complexity" evidence="6">
    <location>
        <begin position="813"/>
        <end position="827"/>
    </location>
</feature>
<evidence type="ECO:0000256" key="4">
    <source>
        <dbReference type="ARBA" id="ARBA00023136"/>
    </source>
</evidence>
<dbReference type="AlphaFoldDB" id="A0A9P8CD84"/>
<feature type="compositionally biased region" description="Low complexity" evidence="6">
    <location>
        <begin position="840"/>
        <end position="849"/>
    </location>
</feature>
<feature type="domain" description="TM7S3/TM198-like" evidence="9">
    <location>
        <begin position="143"/>
        <end position="346"/>
    </location>
</feature>
<evidence type="ECO:0000256" key="6">
    <source>
        <dbReference type="SAM" id="MobiDB-lite"/>
    </source>
</evidence>
<feature type="region of interest" description="Disordered" evidence="6">
    <location>
        <begin position="406"/>
        <end position="441"/>
    </location>
</feature>
<organism evidence="10 11">
    <name type="scientific">Calycina marina</name>
    <dbReference type="NCBI Taxonomy" id="1763456"/>
    <lineage>
        <taxon>Eukaryota</taxon>
        <taxon>Fungi</taxon>
        <taxon>Dikarya</taxon>
        <taxon>Ascomycota</taxon>
        <taxon>Pezizomycotina</taxon>
        <taxon>Leotiomycetes</taxon>
        <taxon>Helotiales</taxon>
        <taxon>Pezizellaceae</taxon>
        <taxon>Calycina</taxon>
    </lineage>
</organism>
<feature type="compositionally biased region" description="Polar residues" evidence="6">
    <location>
        <begin position="986"/>
        <end position="997"/>
    </location>
</feature>
<feature type="signal peptide" evidence="8">
    <location>
        <begin position="1"/>
        <end position="25"/>
    </location>
</feature>
<name>A0A9P8CD84_9HELO</name>
<feature type="region of interest" description="Disordered" evidence="6">
    <location>
        <begin position="629"/>
        <end position="648"/>
    </location>
</feature>
<feature type="transmembrane region" description="Helical" evidence="7">
    <location>
        <begin position="331"/>
        <end position="349"/>
    </location>
</feature>
<evidence type="ECO:0000256" key="8">
    <source>
        <dbReference type="SAM" id="SignalP"/>
    </source>
</evidence>
<feature type="transmembrane region" description="Helical" evidence="7">
    <location>
        <begin position="196"/>
        <end position="214"/>
    </location>
</feature>
<feature type="transmembrane region" description="Helical" evidence="7">
    <location>
        <begin position="221"/>
        <end position="237"/>
    </location>
</feature>
<feature type="compositionally biased region" description="Basic and acidic residues" evidence="6">
    <location>
        <begin position="1019"/>
        <end position="1038"/>
    </location>
</feature>
<dbReference type="Pfam" id="PF13886">
    <property type="entry name" value="TM7S3_TM198"/>
    <property type="match status" value="1"/>
</dbReference>
<keyword evidence="4 7" id="KW-0472">Membrane</keyword>
<dbReference type="GO" id="GO:0016020">
    <property type="term" value="C:membrane"/>
    <property type="evidence" value="ECO:0007669"/>
    <property type="project" value="UniProtKB-SubCell"/>
</dbReference>
<proteinExistence type="predicted"/>
<feature type="compositionally biased region" description="Polar residues" evidence="6">
    <location>
        <begin position="682"/>
        <end position="692"/>
    </location>
</feature>
<evidence type="ECO:0000256" key="7">
    <source>
        <dbReference type="SAM" id="Phobius"/>
    </source>
</evidence>
<dbReference type="EMBL" id="MU254083">
    <property type="protein sequence ID" value="KAG9242340.1"/>
    <property type="molecule type" value="Genomic_DNA"/>
</dbReference>
<feature type="transmembrane region" description="Helical" evidence="7">
    <location>
        <begin position="273"/>
        <end position="291"/>
    </location>
</feature>
<keyword evidence="2 7" id="KW-0812">Transmembrane</keyword>
<sequence>MMVRIMRTGLHAVLMIGIWINCVVGERLAVHMLRQNDVSLTGTGVSIAPTQTQSSSTSEEDESHTSGSTQPKTSTSASKSSSETIVVSSTSTQSAVQTSVIPNINGASSSETLYGNASVYNATATPDKLPVTPRITPAYSIAGVLLIVSGIAFALVGIKNRLLHISLSAIYLASLAVTVLILYVMNPPVSNAIQGAYFVAIFLTGCVVGGVAILFTELTECLGCLFGGFCFSMWLLVLKPGGILHSTAGVSAFIAAFTLASFSTFFSKLTRPYGLMFGTSFGGSTSVIIGIDCFSRSGLKEFWAYIWNVSLNLFPLGTNTFPHTRGIKVEIAGIIIFFIAGMISQMKIWKMVERRREKRAADNLEDERLRAEAEERRGRRIEDRSERDRQRWEAVYGDVNLEKAIDSRDSGIGDMDGQKKGPRSMAESVPSSKEENIELQNISPRPAPAANVMMMKAGHESRVTVRVASESGPPQIIDEDGSRTICFQGRPSYIEKPVSTKQNRTSAVAATPVCEKRNTFNSPDIVPLPFKVPDDGPRDDRSSIATFADDVQMPSKRHSGNRLSATGTTVLRKLSGRSHKSSERLSVGNDSPSTEELVRSPVIEDDRASSLAATMDELSDYEEAHSARSSMAFSRAGEREPNTVGLTEEACQKVPQGLSTYQDAYNVNSDKSLVPAMDSDEAATQQASATSENPKDAPEGEVTVQHVSAKSAGPATSTTSAMASKPLSLTKDQLPAQCSKVVMSYRTNEWAKHLEAAETPELEDLGVVETSANDGKGSTIEVAAHLDIEELQQTSLSPPGRTTLQISRAPKMSRSSSTLSTAPSSRPEPWGGESPVLYPSSSQQSLQLSNRPLARRSSFAPSIPQQIVESPIEQNYTPNHPYGNNSGAMKRESLLRGNSQLGNYTLASTPALQMPKRLSTRSSYANMGNRTSTTLSSVHDDKMSMAQRRTIIRQSSQGSRGLEQESFDSHQPQWHSSVPDPRTRENQLASWRTSMQDTKARPPVTQSIERQRSVLWNERQAEAQRRAADEQRRAEKDNAFDQRMRTGSMLEAHRVAMRKMQASANKHVNQNNNI</sequence>
<evidence type="ECO:0000256" key="3">
    <source>
        <dbReference type="ARBA" id="ARBA00022989"/>
    </source>
</evidence>
<keyword evidence="8" id="KW-0732">Signal</keyword>
<keyword evidence="5" id="KW-0175">Coiled coil</keyword>
<feature type="region of interest" description="Disordered" evidence="6">
    <location>
        <begin position="43"/>
        <end position="84"/>
    </location>
</feature>
<evidence type="ECO:0000313" key="10">
    <source>
        <dbReference type="EMBL" id="KAG9242340.1"/>
    </source>
</evidence>
<evidence type="ECO:0000256" key="2">
    <source>
        <dbReference type="ARBA" id="ARBA00022692"/>
    </source>
</evidence>
<gene>
    <name evidence="10" type="ORF">BJ878DRAFT_516018</name>
</gene>
<feature type="transmembrane region" description="Helical" evidence="7">
    <location>
        <begin position="138"/>
        <end position="158"/>
    </location>
</feature>
<feature type="compositionally biased region" description="Basic and acidic residues" evidence="6">
    <location>
        <begin position="406"/>
        <end position="419"/>
    </location>
</feature>
<feature type="region of interest" description="Disordered" evidence="6">
    <location>
        <begin position="791"/>
        <end position="889"/>
    </location>
</feature>
<dbReference type="Proteomes" id="UP000887226">
    <property type="component" value="Unassembled WGS sequence"/>
</dbReference>
<keyword evidence="3 7" id="KW-1133">Transmembrane helix</keyword>
<evidence type="ECO:0000259" key="9">
    <source>
        <dbReference type="Pfam" id="PF13886"/>
    </source>
</evidence>
<feature type="compositionally biased region" description="Low complexity" evidence="6">
    <location>
        <begin position="65"/>
        <end position="84"/>
    </location>
</feature>
<comment type="subcellular location">
    <subcellularLocation>
        <location evidence="1">Membrane</location>
        <topology evidence="1">Multi-pass membrane protein</topology>
    </subcellularLocation>
</comment>
<feature type="compositionally biased region" description="Polar residues" evidence="6">
    <location>
        <begin position="791"/>
        <end position="806"/>
    </location>
</feature>
<dbReference type="PANTHER" id="PTHR39469">
    <property type="entry name" value="CHROMOSOME 1, WHOLE GENOME SHOTGUN SEQUENCE"/>
    <property type="match status" value="1"/>
</dbReference>
<protein>
    <recommendedName>
        <fullName evidence="9">TM7S3/TM198-like domain-containing protein</fullName>
    </recommendedName>
</protein>
<feature type="chain" id="PRO_5040269211" description="TM7S3/TM198-like domain-containing protein" evidence="8">
    <location>
        <begin position="26"/>
        <end position="1074"/>
    </location>
</feature>
<feature type="region of interest" description="Disordered" evidence="6">
    <location>
        <begin position="677"/>
        <end position="726"/>
    </location>
</feature>
<evidence type="ECO:0000256" key="1">
    <source>
        <dbReference type="ARBA" id="ARBA00004141"/>
    </source>
</evidence>
<evidence type="ECO:0000313" key="11">
    <source>
        <dbReference type="Proteomes" id="UP000887226"/>
    </source>
</evidence>
<dbReference type="PANTHER" id="PTHR39469:SF1">
    <property type="entry name" value="DUF4203 DOMAIN-CONTAINING PROTEIN"/>
    <property type="match status" value="1"/>
</dbReference>
<feature type="coiled-coil region" evidence="5">
    <location>
        <begin position="354"/>
        <end position="384"/>
    </location>
</feature>
<accession>A0A9P8CD84</accession>
<keyword evidence="11" id="KW-1185">Reference proteome</keyword>
<feature type="region of interest" description="Disordered" evidence="6">
    <location>
        <begin position="954"/>
        <end position="1038"/>
    </location>
</feature>
<dbReference type="OrthoDB" id="102260at2759"/>
<comment type="caution">
    <text evidence="10">The sequence shown here is derived from an EMBL/GenBank/DDBJ whole genome shotgun (WGS) entry which is preliminary data.</text>
</comment>
<feature type="transmembrane region" description="Helical" evidence="7">
    <location>
        <begin position="165"/>
        <end position="184"/>
    </location>
</feature>
<feature type="region of interest" description="Disordered" evidence="6">
    <location>
        <begin position="553"/>
        <end position="598"/>
    </location>
</feature>
<feature type="transmembrane region" description="Helical" evidence="7">
    <location>
        <begin position="243"/>
        <end position="266"/>
    </location>
</feature>
<feature type="compositionally biased region" description="Polar residues" evidence="6">
    <location>
        <begin position="859"/>
        <end position="887"/>
    </location>
</feature>
<dbReference type="InterPro" id="IPR025256">
    <property type="entry name" value="TM7S3/TM198-like_dom"/>
</dbReference>